<evidence type="ECO:0000313" key="5">
    <source>
        <dbReference type="Proteomes" id="UP000271974"/>
    </source>
</evidence>
<comment type="caution">
    <text evidence="4">The sequence shown here is derived from an EMBL/GenBank/DDBJ whole genome shotgun (WGS) entry which is preliminary data.</text>
</comment>
<keyword evidence="5" id="KW-1185">Reference proteome</keyword>
<evidence type="ECO:0000256" key="1">
    <source>
        <dbReference type="ARBA" id="ARBA00022441"/>
    </source>
</evidence>
<dbReference type="EMBL" id="RQTK01002085">
    <property type="protein sequence ID" value="RUS68702.1"/>
    <property type="molecule type" value="Genomic_DNA"/>
</dbReference>
<proteinExistence type="predicted"/>
<keyword evidence="2" id="KW-0677">Repeat</keyword>
<dbReference type="PANTHER" id="PTHR24412">
    <property type="entry name" value="KELCH PROTEIN"/>
    <property type="match status" value="1"/>
</dbReference>
<evidence type="ECO:0000256" key="2">
    <source>
        <dbReference type="ARBA" id="ARBA00022737"/>
    </source>
</evidence>
<accession>A0A433SIH6</accession>
<sequence length="111" mass="12220">MDESICSPTSDDASSGDDLFKDEARATSLLAGFSQLYENQQFVDVTLCVDQSDFPCHKSVLAASSPYFMAMFSTSLAEGGLSRITLKDMEAPTLELVLGYVYTGQVWHTWM</sequence>
<dbReference type="Pfam" id="PF00651">
    <property type="entry name" value="BTB"/>
    <property type="match status" value="1"/>
</dbReference>
<dbReference type="InterPro" id="IPR000210">
    <property type="entry name" value="BTB/POZ_dom"/>
</dbReference>
<evidence type="ECO:0000313" key="4">
    <source>
        <dbReference type="EMBL" id="RUS68702.1"/>
    </source>
</evidence>
<feature type="domain" description="BTB" evidence="3">
    <location>
        <begin position="43"/>
        <end position="106"/>
    </location>
</feature>
<evidence type="ECO:0000259" key="3">
    <source>
        <dbReference type="PROSITE" id="PS50097"/>
    </source>
</evidence>
<dbReference type="SUPFAM" id="SSF54695">
    <property type="entry name" value="POZ domain"/>
    <property type="match status" value="1"/>
</dbReference>
<dbReference type="OrthoDB" id="45365at2759"/>
<dbReference type="AlphaFoldDB" id="A0A433SIH6"/>
<protein>
    <recommendedName>
        <fullName evidence="3">BTB domain-containing protein</fullName>
    </recommendedName>
</protein>
<dbReference type="STRING" id="188477.A0A433SIH6"/>
<dbReference type="InterPro" id="IPR011333">
    <property type="entry name" value="SKP1/BTB/POZ_sf"/>
</dbReference>
<gene>
    <name evidence="4" type="ORF">EGW08_023535</name>
</gene>
<name>A0A433SIH6_ELYCH</name>
<dbReference type="Proteomes" id="UP000271974">
    <property type="component" value="Unassembled WGS sequence"/>
</dbReference>
<organism evidence="4 5">
    <name type="scientific">Elysia chlorotica</name>
    <name type="common">Eastern emerald elysia</name>
    <name type="synonym">Sea slug</name>
    <dbReference type="NCBI Taxonomy" id="188477"/>
    <lineage>
        <taxon>Eukaryota</taxon>
        <taxon>Metazoa</taxon>
        <taxon>Spiralia</taxon>
        <taxon>Lophotrochozoa</taxon>
        <taxon>Mollusca</taxon>
        <taxon>Gastropoda</taxon>
        <taxon>Heterobranchia</taxon>
        <taxon>Euthyneura</taxon>
        <taxon>Panpulmonata</taxon>
        <taxon>Sacoglossa</taxon>
        <taxon>Placobranchoidea</taxon>
        <taxon>Plakobranchidae</taxon>
        <taxon>Elysia</taxon>
    </lineage>
</organism>
<dbReference type="PANTHER" id="PTHR24412:SF441">
    <property type="entry name" value="KELCH-LIKE PROTEIN 28"/>
    <property type="match status" value="1"/>
</dbReference>
<dbReference type="Gene3D" id="3.30.710.10">
    <property type="entry name" value="Potassium Channel Kv1.1, Chain A"/>
    <property type="match status" value="1"/>
</dbReference>
<dbReference type="PROSITE" id="PS50097">
    <property type="entry name" value="BTB"/>
    <property type="match status" value="1"/>
</dbReference>
<keyword evidence="1" id="KW-0880">Kelch repeat</keyword>
<reference evidence="4 5" key="1">
    <citation type="submission" date="2019-01" db="EMBL/GenBank/DDBJ databases">
        <title>A draft genome assembly of the solar-powered sea slug Elysia chlorotica.</title>
        <authorList>
            <person name="Cai H."/>
            <person name="Li Q."/>
            <person name="Fang X."/>
            <person name="Li J."/>
            <person name="Curtis N.E."/>
            <person name="Altenburger A."/>
            <person name="Shibata T."/>
            <person name="Feng M."/>
            <person name="Maeda T."/>
            <person name="Schwartz J.A."/>
            <person name="Shigenobu S."/>
            <person name="Lundholm N."/>
            <person name="Nishiyama T."/>
            <person name="Yang H."/>
            <person name="Hasebe M."/>
            <person name="Li S."/>
            <person name="Pierce S.K."/>
            <person name="Wang J."/>
        </authorList>
    </citation>
    <scope>NUCLEOTIDE SEQUENCE [LARGE SCALE GENOMIC DNA]</scope>
    <source>
        <strain evidence="4">EC2010</strain>
        <tissue evidence="4">Whole organism of an adult</tissue>
    </source>
</reference>